<keyword evidence="6 12" id="KW-1133">Transmembrane helix</keyword>
<evidence type="ECO:0000256" key="9">
    <source>
        <dbReference type="ARBA" id="ARBA00049119"/>
    </source>
</evidence>
<feature type="transmembrane region" description="Helical" evidence="12">
    <location>
        <begin position="390"/>
        <end position="410"/>
    </location>
</feature>
<accession>A0A8K0NR43</accession>
<dbReference type="GO" id="GO:0016020">
    <property type="term" value="C:membrane"/>
    <property type="evidence" value="ECO:0007669"/>
    <property type="project" value="UniProtKB-SubCell"/>
</dbReference>
<dbReference type="AlphaFoldDB" id="A0A8K0NR43"/>
<evidence type="ECO:0000256" key="2">
    <source>
        <dbReference type="ARBA" id="ARBA00010992"/>
    </source>
</evidence>
<dbReference type="InterPro" id="IPR003663">
    <property type="entry name" value="Sugar/inositol_transpt"/>
</dbReference>
<comment type="subcellular location">
    <subcellularLocation>
        <location evidence="1">Membrane</location>
        <topology evidence="1">Multi-pass membrane protein</topology>
    </subcellularLocation>
</comment>
<dbReference type="InterPro" id="IPR036259">
    <property type="entry name" value="MFS_trans_sf"/>
</dbReference>
<dbReference type="InterPro" id="IPR005828">
    <property type="entry name" value="MFS_sugar_transport-like"/>
</dbReference>
<feature type="transmembrane region" description="Helical" evidence="12">
    <location>
        <begin position="71"/>
        <end position="94"/>
    </location>
</feature>
<feature type="transmembrane region" description="Helical" evidence="12">
    <location>
        <begin position="101"/>
        <end position="120"/>
    </location>
</feature>
<dbReference type="PANTHER" id="PTHR48022">
    <property type="entry name" value="PLASTIDIC GLUCOSE TRANSPORTER 4"/>
    <property type="match status" value="1"/>
</dbReference>
<comment type="catalytic activity">
    <reaction evidence="9">
        <text>myo-inositol(out) + H(+)(out) = myo-inositol(in) + H(+)(in)</text>
        <dbReference type="Rhea" id="RHEA:60364"/>
        <dbReference type="ChEBI" id="CHEBI:15378"/>
        <dbReference type="ChEBI" id="CHEBI:17268"/>
    </reaction>
</comment>
<proteinExistence type="inferred from homology"/>
<feature type="transmembrane region" description="Helical" evidence="12">
    <location>
        <begin position="164"/>
        <end position="185"/>
    </location>
</feature>
<comment type="similarity">
    <text evidence="2 10">Belongs to the major facilitator superfamily. Sugar transporter (TC 2.A.1.1) family.</text>
</comment>
<name>A0A8K0NR43_9TREE</name>
<evidence type="ECO:0000256" key="6">
    <source>
        <dbReference type="ARBA" id="ARBA00022989"/>
    </source>
</evidence>
<evidence type="ECO:0000313" key="14">
    <source>
        <dbReference type="EMBL" id="KAG7548968.1"/>
    </source>
</evidence>
<dbReference type="InterPro" id="IPR050360">
    <property type="entry name" value="MFS_Sugar_Transporters"/>
</dbReference>
<dbReference type="PROSITE" id="PS50850">
    <property type="entry name" value="MFS"/>
    <property type="match status" value="1"/>
</dbReference>
<evidence type="ECO:0000256" key="1">
    <source>
        <dbReference type="ARBA" id="ARBA00004141"/>
    </source>
</evidence>
<dbReference type="InterPro" id="IPR020846">
    <property type="entry name" value="MFS_dom"/>
</dbReference>
<dbReference type="Pfam" id="PF00083">
    <property type="entry name" value="Sugar_tr"/>
    <property type="match status" value="1"/>
</dbReference>
<evidence type="ECO:0000259" key="13">
    <source>
        <dbReference type="PROSITE" id="PS50850"/>
    </source>
</evidence>
<reference evidence="14" key="1">
    <citation type="submission" date="2020-04" db="EMBL/GenBank/DDBJ databases">
        <title>Analysis of mating type loci in Filobasidium floriforme.</title>
        <authorList>
            <person name="Nowrousian M."/>
        </authorList>
    </citation>
    <scope>NUCLEOTIDE SEQUENCE</scope>
    <source>
        <strain evidence="14">CBS 6242</strain>
    </source>
</reference>
<gene>
    <name evidence="14" type="ORF">FFLO_03173</name>
</gene>
<evidence type="ECO:0000256" key="11">
    <source>
        <dbReference type="SAM" id="MobiDB-lite"/>
    </source>
</evidence>
<dbReference type="NCBIfam" id="TIGR00879">
    <property type="entry name" value="SP"/>
    <property type="match status" value="1"/>
</dbReference>
<evidence type="ECO:0000256" key="12">
    <source>
        <dbReference type="SAM" id="Phobius"/>
    </source>
</evidence>
<feature type="transmembrane region" description="Helical" evidence="12">
    <location>
        <begin position="359"/>
        <end position="378"/>
    </location>
</feature>
<evidence type="ECO:0000256" key="4">
    <source>
        <dbReference type="ARBA" id="ARBA00022692"/>
    </source>
</evidence>
<evidence type="ECO:0000256" key="3">
    <source>
        <dbReference type="ARBA" id="ARBA00022448"/>
    </source>
</evidence>
<dbReference type="GO" id="GO:0005351">
    <property type="term" value="F:carbohydrate:proton symporter activity"/>
    <property type="evidence" value="ECO:0007669"/>
    <property type="project" value="TreeGrafter"/>
</dbReference>
<dbReference type="EMBL" id="JABELV010000056">
    <property type="protein sequence ID" value="KAG7548968.1"/>
    <property type="molecule type" value="Genomic_DNA"/>
</dbReference>
<evidence type="ECO:0000256" key="10">
    <source>
        <dbReference type="RuleBase" id="RU003346"/>
    </source>
</evidence>
<feature type="domain" description="Major facilitator superfamily (MFS) profile" evidence="13">
    <location>
        <begin position="24"/>
        <end position="485"/>
    </location>
</feature>
<dbReference type="InterPro" id="IPR005829">
    <property type="entry name" value="Sugar_transporter_CS"/>
</dbReference>
<sequence length="544" mass="59613">MVKLTIQEDRPTPKEVYNWKVYTYACLACWASVMIGYDSAFIGTSLALQSFKDEFGLKTGTAEEKARFNDLSANIVSTYQGGCAAGALCSYFVGHYLGRKWGLFACALVFCVGAVLQVVASSSTGLGIMYAGRFIVGWGVGVASSLTPIYVAEISPAAIRGRLIGIYEAGWQIGAVVGFWINYGINLNIPYGNKQWHISFAVQLIPGGMLALSAIFLSESPRWLVYKGRNVQARKNLSNIRNLPEDHPYLMEEMEEIEVAHERDQLAGGAGLWGPIKTLFRSPEYLKRVGIAVSLFAMQNGTGINAINYYSPTVFKSIGVSGTNTGLLTTGIFGLIKFAGAIVWLLYLVDRFGRKPLLIVGAAGGAISMYYIGAYIAIAKPENNPPGTKLSSGGISAIAFFYIWTCFYGPTWNGTPWVFGAEVMPTFVRAATQSIIAASNWLFAFAIARATPYMFQDMKYGVYLFFASFMVVSIPIVYFIVPETAHIRLEEMSDLFALPPRKAHGIIMSRNRDNANDRPATAINSESFNEGDDEKGVESRNEYV</sequence>
<feature type="transmembrane region" description="Helical" evidence="12">
    <location>
        <begin position="430"/>
        <end position="448"/>
    </location>
</feature>
<keyword evidence="3 10" id="KW-0813">Transport</keyword>
<feature type="transmembrane region" description="Helical" evidence="12">
    <location>
        <begin position="326"/>
        <end position="347"/>
    </location>
</feature>
<evidence type="ECO:0000256" key="5">
    <source>
        <dbReference type="ARBA" id="ARBA00022911"/>
    </source>
</evidence>
<dbReference type="Gene3D" id="1.20.1250.20">
    <property type="entry name" value="MFS general substrate transporter like domains"/>
    <property type="match status" value="1"/>
</dbReference>
<feature type="transmembrane region" description="Helical" evidence="12">
    <location>
        <begin position="132"/>
        <end position="152"/>
    </location>
</feature>
<keyword evidence="4 12" id="KW-0812">Transmembrane</keyword>
<keyword evidence="15" id="KW-1185">Reference proteome</keyword>
<feature type="transmembrane region" description="Helical" evidence="12">
    <location>
        <begin position="197"/>
        <end position="217"/>
    </location>
</feature>
<dbReference type="FunFam" id="1.20.1250.20:FF:000026">
    <property type="entry name" value="MFS quinate transporter QutD"/>
    <property type="match status" value="1"/>
</dbReference>
<dbReference type="PRINTS" id="PR00171">
    <property type="entry name" value="SUGRTRNSPORT"/>
</dbReference>
<feature type="region of interest" description="Disordered" evidence="11">
    <location>
        <begin position="509"/>
        <end position="544"/>
    </location>
</feature>
<organism evidence="14 15">
    <name type="scientific">Filobasidium floriforme</name>
    <dbReference type="NCBI Taxonomy" id="5210"/>
    <lineage>
        <taxon>Eukaryota</taxon>
        <taxon>Fungi</taxon>
        <taxon>Dikarya</taxon>
        <taxon>Basidiomycota</taxon>
        <taxon>Agaricomycotina</taxon>
        <taxon>Tremellomycetes</taxon>
        <taxon>Filobasidiales</taxon>
        <taxon>Filobasidiaceae</taxon>
        <taxon>Filobasidium</taxon>
    </lineage>
</organism>
<evidence type="ECO:0000313" key="15">
    <source>
        <dbReference type="Proteomes" id="UP000812966"/>
    </source>
</evidence>
<keyword evidence="7 12" id="KW-0472">Membrane</keyword>
<evidence type="ECO:0000256" key="8">
    <source>
        <dbReference type="ARBA" id="ARBA00043213"/>
    </source>
</evidence>
<dbReference type="PROSITE" id="PS00216">
    <property type="entry name" value="SUGAR_TRANSPORT_1"/>
    <property type="match status" value="1"/>
</dbReference>
<dbReference type="Proteomes" id="UP000812966">
    <property type="component" value="Unassembled WGS sequence"/>
</dbReference>
<feature type="transmembrane region" description="Helical" evidence="12">
    <location>
        <begin position="460"/>
        <end position="481"/>
    </location>
</feature>
<feature type="transmembrane region" description="Helical" evidence="12">
    <location>
        <begin position="21"/>
        <end position="51"/>
    </location>
</feature>
<feature type="compositionally biased region" description="Basic and acidic residues" evidence="11">
    <location>
        <begin position="534"/>
        <end position="544"/>
    </location>
</feature>
<evidence type="ECO:0000256" key="7">
    <source>
        <dbReference type="ARBA" id="ARBA00023136"/>
    </source>
</evidence>
<dbReference type="SUPFAM" id="SSF103473">
    <property type="entry name" value="MFS general substrate transporter"/>
    <property type="match status" value="1"/>
</dbReference>
<dbReference type="PANTHER" id="PTHR48022:SF34">
    <property type="entry name" value="MAJOR FACILITATOR SUPERFAMILY (MFS) PROFILE DOMAIN-CONTAINING PROTEIN-RELATED"/>
    <property type="match status" value="1"/>
</dbReference>
<protein>
    <recommendedName>
        <fullName evidence="8">Quinate transporter</fullName>
    </recommendedName>
</protein>
<comment type="caution">
    <text evidence="14">The sequence shown here is derived from an EMBL/GenBank/DDBJ whole genome shotgun (WGS) entry which is preliminary data.</text>
</comment>
<keyword evidence="5" id="KW-0672">Quinate metabolism</keyword>